<sequence>MTKMATSDTEAGAPVTAADPAVHFGVRGATHDYSGVVVLRGVDFDIRGGSIHALIGENGSGKSTLIKVLTGAVKPTAGAIVLNGEQVSWTTPQAAQTAGIAVVHQNYNLFPEMSVEHNLLAGAARPPRNPRRLGAVDHRRWRQRVRRLLDRLGVDLDPHAKVGTLGAAERKFVEIARAMLMEPRFLILDEPTAALEPAAARQVLDLMCTLRGQGLGLAFVSHRLDEIVETADEVTVLRDGACVDHRTVDALTTRQLATMMIGDRSERSAPNSVSTKRDEVLLRLRDLRTVDDGPAVDLDVHAGEIVAVTGLLGSGAATVVAMAGGDVPLRGQCEIAGAGASIRSVRDAQKVGIGLIPEDRKARGLVVDQSCAFNVSLASFNRVGRSYWLARRDLVRRAQRYRERLGIKMAGPHAPAATLSGGNQQKVMLAKLLASDVRIMAVEEPTQGVDIGGRSQIHYLLREFAAQGNGVLVYSTDLTEVLAVADRVGVFRHGALTRMLPTSELTEHQLAALVVGDQIRDDDVAPQPVHVDAVSISQGGGS</sequence>
<organism evidence="6 7">
    <name type="scientific">Mycolicibacterium rutilum</name>
    <name type="common">Mycobacterium rutilum</name>
    <dbReference type="NCBI Taxonomy" id="370526"/>
    <lineage>
        <taxon>Bacteria</taxon>
        <taxon>Bacillati</taxon>
        <taxon>Actinomycetota</taxon>
        <taxon>Actinomycetes</taxon>
        <taxon>Mycobacteriales</taxon>
        <taxon>Mycobacteriaceae</taxon>
        <taxon>Mycolicibacterium</taxon>
    </lineage>
</organism>
<dbReference type="InterPro" id="IPR003593">
    <property type="entry name" value="AAA+_ATPase"/>
</dbReference>
<keyword evidence="7" id="KW-1185">Reference proteome</keyword>
<evidence type="ECO:0000259" key="5">
    <source>
        <dbReference type="PROSITE" id="PS50893"/>
    </source>
</evidence>
<dbReference type="Pfam" id="PF00005">
    <property type="entry name" value="ABC_tran"/>
    <property type="match status" value="2"/>
</dbReference>
<dbReference type="PANTHER" id="PTHR43790:SF9">
    <property type="entry name" value="GALACTOFURANOSE TRANSPORTER ATP-BINDING PROTEIN YTFR"/>
    <property type="match status" value="1"/>
</dbReference>
<dbReference type="STRING" id="370526.SAMN04489835_0165"/>
<dbReference type="InterPro" id="IPR027417">
    <property type="entry name" value="P-loop_NTPase"/>
</dbReference>
<dbReference type="SMART" id="SM00382">
    <property type="entry name" value="AAA"/>
    <property type="match status" value="1"/>
</dbReference>
<accession>A0A1H6IEZ8</accession>
<feature type="domain" description="ABC transporter" evidence="5">
    <location>
        <begin position="24"/>
        <end position="264"/>
    </location>
</feature>
<dbReference type="GO" id="GO:0016887">
    <property type="term" value="F:ATP hydrolysis activity"/>
    <property type="evidence" value="ECO:0007669"/>
    <property type="project" value="InterPro"/>
</dbReference>
<dbReference type="InterPro" id="IPR003439">
    <property type="entry name" value="ABC_transporter-like_ATP-bd"/>
</dbReference>
<dbReference type="PANTHER" id="PTHR43790">
    <property type="entry name" value="CARBOHYDRATE TRANSPORT ATP-BINDING PROTEIN MG119-RELATED"/>
    <property type="match status" value="1"/>
</dbReference>
<evidence type="ECO:0000313" key="7">
    <source>
        <dbReference type="Proteomes" id="UP000182915"/>
    </source>
</evidence>
<dbReference type="Proteomes" id="UP000182915">
    <property type="component" value="Chromosome I"/>
</dbReference>
<dbReference type="OrthoDB" id="7757085at2"/>
<dbReference type="SUPFAM" id="SSF52540">
    <property type="entry name" value="P-loop containing nucleoside triphosphate hydrolases"/>
    <property type="match status" value="2"/>
</dbReference>
<evidence type="ECO:0000256" key="3">
    <source>
        <dbReference type="ARBA" id="ARBA00022741"/>
    </source>
</evidence>
<dbReference type="GO" id="GO:0005524">
    <property type="term" value="F:ATP binding"/>
    <property type="evidence" value="ECO:0007669"/>
    <property type="project" value="UniProtKB-KW"/>
</dbReference>
<evidence type="ECO:0000256" key="1">
    <source>
        <dbReference type="ARBA" id="ARBA00022448"/>
    </source>
</evidence>
<keyword evidence="1" id="KW-0813">Transport</keyword>
<dbReference type="EMBL" id="LT629971">
    <property type="protein sequence ID" value="SEH46985.1"/>
    <property type="molecule type" value="Genomic_DNA"/>
</dbReference>
<evidence type="ECO:0000313" key="6">
    <source>
        <dbReference type="EMBL" id="SEH46985.1"/>
    </source>
</evidence>
<feature type="domain" description="ABC transporter" evidence="5">
    <location>
        <begin position="275"/>
        <end position="518"/>
    </location>
</feature>
<dbReference type="Gene3D" id="3.40.50.300">
    <property type="entry name" value="P-loop containing nucleotide triphosphate hydrolases"/>
    <property type="match status" value="2"/>
</dbReference>
<dbReference type="InterPro" id="IPR017871">
    <property type="entry name" value="ABC_transporter-like_CS"/>
</dbReference>
<keyword evidence="3" id="KW-0547">Nucleotide-binding</keyword>
<evidence type="ECO:0000256" key="4">
    <source>
        <dbReference type="ARBA" id="ARBA00022840"/>
    </source>
</evidence>
<reference evidence="7" key="1">
    <citation type="submission" date="2016-10" db="EMBL/GenBank/DDBJ databases">
        <authorList>
            <person name="Varghese N."/>
            <person name="Submissions S."/>
        </authorList>
    </citation>
    <scope>NUCLEOTIDE SEQUENCE [LARGE SCALE GENOMIC DNA]</scope>
    <source>
        <strain evidence="7">DSM 45405</strain>
    </source>
</reference>
<dbReference type="CDD" id="cd03215">
    <property type="entry name" value="ABC_Carb_Monos_II"/>
    <property type="match status" value="1"/>
</dbReference>
<keyword evidence="4 6" id="KW-0067">ATP-binding</keyword>
<name>A0A1H6IEZ8_MYCRU</name>
<dbReference type="PROSITE" id="PS00211">
    <property type="entry name" value="ABC_TRANSPORTER_1"/>
    <property type="match status" value="1"/>
</dbReference>
<keyword evidence="2" id="KW-0677">Repeat</keyword>
<evidence type="ECO:0000256" key="2">
    <source>
        <dbReference type="ARBA" id="ARBA00022737"/>
    </source>
</evidence>
<protein>
    <submittedName>
        <fullName evidence="6">Ribose transport system ATP-binding protein</fullName>
    </submittedName>
</protein>
<dbReference type="AlphaFoldDB" id="A0A1H6IEZ8"/>
<gene>
    <name evidence="6" type="ORF">SAMN04489835_0165</name>
</gene>
<dbReference type="PROSITE" id="PS50893">
    <property type="entry name" value="ABC_TRANSPORTER_2"/>
    <property type="match status" value="2"/>
</dbReference>
<dbReference type="CDD" id="cd03216">
    <property type="entry name" value="ABC_Carb_Monos_I"/>
    <property type="match status" value="1"/>
</dbReference>
<dbReference type="RefSeq" id="WP_083405537.1">
    <property type="nucleotide sequence ID" value="NZ_LT629971.1"/>
</dbReference>
<dbReference type="InterPro" id="IPR050107">
    <property type="entry name" value="ABC_carbohydrate_import_ATPase"/>
</dbReference>
<proteinExistence type="predicted"/>